<dbReference type="InterPro" id="IPR046373">
    <property type="entry name" value="Acyl-CoA_Oxase/DH_mid-dom_sf"/>
</dbReference>
<accession>A0A5S9NIF9</accession>
<keyword evidence="3" id="KW-0285">Flavoprotein</keyword>
<dbReference type="CDD" id="cd00567">
    <property type="entry name" value="ACAD"/>
    <property type="match status" value="1"/>
</dbReference>
<dbReference type="Pfam" id="PF00441">
    <property type="entry name" value="Acyl-CoA_dh_1"/>
    <property type="match status" value="1"/>
</dbReference>
<feature type="domain" description="Acyl-CoA dehydrogenase/oxidase C-terminal" evidence="6">
    <location>
        <begin position="223"/>
        <end position="369"/>
    </location>
</feature>
<evidence type="ECO:0000256" key="5">
    <source>
        <dbReference type="ARBA" id="ARBA00023002"/>
    </source>
</evidence>
<dbReference type="OrthoDB" id="4319499at2"/>
<dbReference type="EMBL" id="CACSIK010000001">
    <property type="protein sequence ID" value="CAA0090378.1"/>
    <property type="molecule type" value="Genomic_DNA"/>
</dbReference>
<dbReference type="SUPFAM" id="SSF56645">
    <property type="entry name" value="Acyl-CoA dehydrogenase NM domain-like"/>
    <property type="match status" value="1"/>
</dbReference>
<evidence type="ECO:0000313" key="10">
    <source>
        <dbReference type="Proteomes" id="UP000435877"/>
    </source>
</evidence>
<evidence type="ECO:0000259" key="6">
    <source>
        <dbReference type="Pfam" id="PF00441"/>
    </source>
</evidence>
<evidence type="ECO:0000256" key="2">
    <source>
        <dbReference type="ARBA" id="ARBA00009347"/>
    </source>
</evidence>
<dbReference type="GO" id="GO:0050660">
    <property type="term" value="F:flavin adenine dinucleotide binding"/>
    <property type="evidence" value="ECO:0007669"/>
    <property type="project" value="InterPro"/>
</dbReference>
<evidence type="ECO:0000313" key="11">
    <source>
        <dbReference type="Proteomes" id="UP000439591"/>
    </source>
</evidence>
<keyword evidence="10" id="KW-1185">Reference proteome</keyword>
<dbReference type="InterPro" id="IPR036250">
    <property type="entry name" value="AcylCo_DH-like_C"/>
</dbReference>
<evidence type="ECO:0000313" key="9">
    <source>
        <dbReference type="EMBL" id="CAA0097822.1"/>
    </source>
</evidence>
<name>A0A5S9NIF9_9GAMM</name>
<gene>
    <name evidence="8" type="ORF">IHBHHGIJ_02004</name>
    <name evidence="9" type="ORF">KFEGEMFD_01606</name>
</gene>
<dbReference type="InterPro" id="IPR009075">
    <property type="entry name" value="AcylCo_DH/oxidase_C"/>
</dbReference>
<protein>
    <submittedName>
        <fullName evidence="8">Acyl-CoA dehydrogenase FadE27</fullName>
        <ecNumber evidence="8">1.3.99.-</ecNumber>
    </submittedName>
</protein>
<dbReference type="InterPro" id="IPR009100">
    <property type="entry name" value="AcylCoA_DH/oxidase_NM_dom_sf"/>
</dbReference>
<dbReference type="EC" id="1.3.99.-" evidence="8"/>
<comment type="cofactor">
    <cofactor evidence="1">
        <name>FAD</name>
        <dbReference type="ChEBI" id="CHEBI:57692"/>
    </cofactor>
</comment>
<dbReference type="Gene3D" id="1.20.140.10">
    <property type="entry name" value="Butyryl-CoA Dehydrogenase, subunit A, domain 3"/>
    <property type="match status" value="1"/>
</dbReference>
<comment type="similarity">
    <text evidence="2">Belongs to the acyl-CoA dehydrogenase family.</text>
</comment>
<sequence>MDFGFSEQQRDVQNLARKIFDDNVNAESLSQYDDYKSDRFDRELWQKLAEAGLLGVAIDEQFGGMGFGFFELALLIEEAGRAIAPLPLFSHLIAAAMPLQKYASPAQKQQWLPGVVSGEVLLSAALVEAYNDDPSQPWNTVASKEGDGFLISGEKTHVPFAHLADRILLTAKTEDGLVLALIDPKAKGVSLQEQRVTTYEPQSVLSLDNVRVSASDVLVSGAEGVAAAQWLAEHCTVALCAHQLGASDKAMRMTASYTAERKQFGVLISTFQAVGHRAASCFIDVECLRLNTYQAISRLDSGLDAANETQIAKIWAGDVGHRVSYAAQHLHGGTGIDRDYPLWRYCTWMRHNEMALGGSAKNLAKLGQRIAAGQAFCQ</sequence>
<dbReference type="AlphaFoldDB" id="A0A5S9NIF9"/>
<dbReference type="Gene3D" id="1.10.540.10">
    <property type="entry name" value="Acyl-CoA dehydrogenase/oxidase, N-terminal domain"/>
    <property type="match status" value="1"/>
</dbReference>
<dbReference type="RefSeq" id="WP_159268598.1">
    <property type="nucleotide sequence ID" value="NZ_CACSIK010000001.1"/>
</dbReference>
<evidence type="ECO:0000256" key="3">
    <source>
        <dbReference type="ARBA" id="ARBA00022630"/>
    </source>
</evidence>
<dbReference type="GO" id="GO:0003995">
    <property type="term" value="F:acyl-CoA dehydrogenase activity"/>
    <property type="evidence" value="ECO:0007669"/>
    <property type="project" value="TreeGrafter"/>
</dbReference>
<proteinExistence type="inferred from homology"/>
<dbReference type="Gene3D" id="2.40.110.10">
    <property type="entry name" value="Butyryl-CoA Dehydrogenase, subunit A, domain 2"/>
    <property type="match status" value="1"/>
</dbReference>
<dbReference type="EMBL" id="CACSIM010000002">
    <property type="protein sequence ID" value="CAA0097822.1"/>
    <property type="molecule type" value="Genomic_DNA"/>
</dbReference>
<dbReference type="InterPro" id="IPR037069">
    <property type="entry name" value="AcylCoA_DH/ox_N_sf"/>
</dbReference>
<feature type="domain" description="Acyl-CoA dehydrogenase/oxidase N-terminal" evidence="7">
    <location>
        <begin position="6"/>
        <end position="119"/>
    </location>
</feature>
<dbReference type="PANTHER" id="PTHR43884:SF20">
    <property type="entry name" value="ACYL-COA DEHYDROGENASE FADE28"/>
    <property type="match status" value="1"/>
</dbReference>
<dbReference type="Pfam" id="PF02771">
    <property type="entry name" value="Acyl-CoA_dh_N"/>
    <property type="match status" value="1"/>
</dbReference>
<evidence type="ECO:0000256" key="1">
    <source>
        <dbReference type="ARBA" id="ARBA00001974"/>
    </source>
</evidence>
<dbReference type="InterPro" id="IPR013786">
    <property type="entry name" value="AcylCoA_DH/ox_N"/>
</dbReference>
<dbReference type="SUPFAM" id="SSF47203">
    <property type="entry name" value="Acyl-CoA dehydrogenase C-terminal domain-like"/>
    <property type="match status" value="1"/>
</dbReference>
<dbReference type="Proteomes" id="UP000439591">
    <property type="component" value="Unassembled WGS sequence"/>
</dbReference>
<keyword evidence="4" id="KW-0274">FAD</keyword>
<evidence type="ECO:0000256" key="4">
    <source>
        <dbReference type="ARBA" id="ARBA00022827"/>
    </source>
</evidence>
<dbReference type="Proteomes" id="UP000435877">
    <property type="component" value="Unassembled WGS sequence"/>
</dbReference>
<dbReference type="PANTHER" id="PTHR43884">
    <property type="entry name" value="ACYL-COA DEHYDROGENASE"/>
    <property type="match status" value="1"/>
</dbReference>
<organism evidence="8 10">
    <name type="scientific">Zhongshania aliphaticivorans</name>
    <dbReference type="NCBI Taxonomy" id="1470434"/>
    <lineage>
        <taxon>Bacteria</taxon>
        <taxon>Pseudomonadati</taxon>
        <taxon>Pseudomonadota</taxon>
        <taxon>Gammaproteobacteria</taxon>
        <taxon>Cellvibrionales</taxon>
        <taxon>Spongiibacteraceae</taxon>
        <taxon>Zhongshania</taxon>
    </lineage>
</organism>
<keyword evidence="5 8" id="KW-0560">Oxidoreductase</keyword>
<evidence type="ECO:0000313" key="8">
    <source>
        <dbReference type="EMBL" id="CAA0090378.1"/>
    </source>
</evidence>
<reference evidence="10 11" key="1">
    <citation type="submission" date="2019-11" db="EMBL/GenBank/DDBJ databases">
        <authorList>
            <person name="Holert J."/>
        </authorList>
    </citation>
    <scope>NUCLEOTIDE SEQUENCE [LARGE SCALE GENOMIC DNA]</scope>
    <source>
        <strain evidence="9">BC3_2A</strain>
        <strain evidence="8">SB11_1A</strain>
    </source>
</reference>
<evidence type="ECO:0000259" key="7">
    <source>
        <dbReference type="Pfam" id="PF02771"/>
    </source>
</evidence>